<evidence type="ECO:0000256" key="2">
    <source>
        <dbReference type="ARBA" id="ARBA00022519"/>
    </source>
</evidence>
<sequence>MDTDTAQALDSFMQQVDALHSASGWPRLPYDPDWPSQCYQHTANAGVEVSWHPVHNHDGTDMFDRLSTALGITIHPALATYFSRYWSDPLPARLPDGREICLLQAWNPEDLERLRANLVGHALSKHKQKRPLTLFFATLEPDTDYFLSIDNQSGHIWLERPGKPPQEQLASSLGELLRNLTPLPLTDQS</sequence>
<dbReference type="Gene3D" id="3.40.1580.20">
    <property type="entry name" value="Syd protein"/>
    <property type="match status" value="1"/>
</dbReference>
<evidence type="ECO:0000313" key="4">
    <source>
        <dbReference type="EMBL" id="PSL13222.1"/>
    </source>
</evidence>
<keyword evidence="2" id="KW-0997">Cell inner membrane</keyword>
<dbReference type="EMBL" id="PYGI01000013">
    <property type="protein sequence ID" value="PSL13222.1"/>
    <property type="molecule type" value="Genomic_DNA"/>
</dbReference>
<comment type="caution">
    <text evidence="4">The sequence shown here is derived from an EMBL/GenBank/DDBJ whole genome shotgun (WGS) entry which is preliminary data.</text>
</comment>
<evidence type="ECO:0000256" key="3">
    <source>
        <dbReference type="ARBA" id="ARBA00023136"/>
    </source>
</evidence>
<evidence type="ECO:0000313" key="5">
    <source>
        <dbReference type="Proteomes" id="UP000242133"/>
    </source>
</evidence>
<reference evidence="4 5" key="1">
    <citation type="submission" date="2018-03" db="EMBL/GenBank/DDBJ databases">
        <title>Genomic Encyclopedia of Archaeal and Bacterial Type Strains, Phase II (KMG-II): from individual species to whole genera.</title>
        <authorList>
            <person name="Goeker M."/>
        </authorList>
    </citation>
    <scope>NUCLEOTIDE SEQUENCE [LARGE SCALE GENOMIC DNA]</scope>
    <source>
        <strain evidence="4 5">DSM 17586</strain>
    </source>
</reference>
<keyword evidence="5" id="KW-1185">Reference proteome</keyword>
<dbReference type="GO" id="GO:0009898">
    <property type="term" value="C:cytoplasmic side of plasma membrane"/>
    <property type="evidence" value="ECO:0007669"/>
    <property type="project" value="InterPro"/>
</dbReference>
<dbReference type="InterPro" id="IPR038228">
    <property type="entry name" value="Syd_sf"/>
</dbReference>
<gene>
    <name evidence="4" type="ORF">CLV44_11351</name>
</gene>
<protein>
    <submittedName>
        <fullName evidence="4">SecY interacting protein Syd</fullName>
    </submittedName>
</protein>
<evidence type="ECO:0000256" key="1">
    <source>
        <dbReference type="ARBA" id="ARBA00022475"/>
    </source>
</evidence>
<accession>A0A2P8EUU5</accession>
<dbReference type="CDD" id="cd16323">
    <property type="entry name" value="Syd"/>
    <property type="match status" value="1"/>
</dbReference>
<keyword evidence="3" id="KW-0472">Membrane</keyword>
<dbReference type="Proteomes" id="UP000242133">
    <property type="component" value="Unassembled WGS sequence"/>
</dbReference>
<organism evidence="4 5">
    <name type="scientific">Marinobacterium halophilum</name>
    <dbReference type="NCBI Taxonomy" id="267374"/>
    <lineage>
        <taxon>Bacteria</taxon>
        <taxon>Pseudomonadati</taxon>
        <taxon>Pseudomonadota</taxon>
        <taxon>Gammaproteobacteria</taxon>
        <taxon>Oceanospirillales</taxon>
        <taxon>Oceanospirillaceae</taxon>
        <taxon>Marinobacterium</taxon>
    </lineage>
</organism>
<keyword evidence="1" id="KW-1003">Cell membrane</keyword>
<dbReference type="InterPro" id="IPR009948">
    <property type="entry name" value="Syd"/>
</dbReference>
<dbReference type="Pfam" id="PF07348">
    <property type="entry name" value="Syd"/>
    <property type="match status" value="1"/>
</dbReference>
<dbReference type="AlphaFoldDB" id="A0A2P8EUU5"/>
<proteinExistence type="predicted"/>
<name>A0A2P8EUU5_9GAMM</name>